<dbReference type="SUPFAM" id="SSF51445">
    <property type="entry name" value="(Trans)glycosidases"/>
    <property type="match status" value="1"/>
</dbReference>
<comment type="caution">
    <text evidence="5">The sequence shown here is derived from an EMBL/GenBank/DDBJ whole genome shotgun (WGS) entry which is preliminary data.</text>
</comment>
<proteinExistence type="inferred from homology"/>
<gene>
    <name evidence="5" type="ORF">QWZ14_12770</name>
</gene>
<evidence type="ECO:0000256" key="3">
    <source>
        <dbReference type="RuleBase" id="RU361153"/>
    </source>
</evidence>
<organism evidence="5 6">
    <name type="scientific">Paeniroseomonas aquatica</name>
    <dbReference type="NCBI Taxonomy" id="373043"/>
    <lineage>
        <taxon>Bacteria</taxon>
        <taxon>Pseudomonadati</taxon>
        <taxon>Pseudomonadota</taxon>
        <taxon>Alphaproteobacteria</taxon>
        <taxon>Acetobacterales</taxon>
        <taxon>Acetobacteraceae</taxon>
        <taxon>Paeniroseomonas</taxon>
    </lineage>
</organism>
<dbReference type="Proteomes" id="UP001529369">
    <property type="component" value="Unassembled WGS sequence"/>
</dbReference>
<evidence type="ECO:0000256" key="1">
    <source>
        <dbReference type="ARBA" id="ARBA00022801"/>
    </source>
</evidence>
<dbReference type="InterPro" id="IPR001547">
    <property type="entry name" value="Glyco_hydro_5"/>
</dbReference>
<reference evidence="6" key="1">
    <citation type="journal article" date="2019" name="Int. J. Syst. Evol. Microbiol.">
        <title>The Global Catalogue of Microorganisms (GCM) 10K type strain sequencing project: providing services to taxonomists for standard genome sequencing and annotation.</title>
        <authorList>
            <consortium name="The Broad Institute Genomics Platform"/>
            <consortium name="The Broad Institute Genome Sequencing Center for Infectious Disease"/>
            <person name="Wu L."/>
            <person name="Ma J."/>
        </authorList>
    </citation>
    <scope>NUCLEOTIDE SEQUENCE [LARGE SCALE GENOMIC DNA]</scope>
    <source>
        <strain evidence="6">CECT 7131</strain>
    </source>
</reference>
<keyword evidence="2 3" id="KW-0326">Glycosidase</keyword>
<evidence type="ECO:0000256" key="2">
    <source>
        <dbReference type="ARBA" id="ARBA00023295"/>
    </source>
</evidence>
<comment type="similarity">
    <text evidence="3">Belongs to the glycosyl hydrolase 5 (cellulase A) family.</text>
</comment>
<dbReference type="Pfam" id="PF00150">
    <property type="entry name" value="Cellulase"/>
    <property type="match status" value="1"/>
</dbReference>
<keyword evidence="6" id="KW-1185">Reference proteome</keyword>
<evidence type="ECO:0000313" key="6">
    <source>
        <dbReference type="Proteomes" id="UP001529369"/>
    </source>
</evidence>
<dbReference type="InterPro" id="IPR017853">
    <property type="entry name" value="GH"/>
</dbReference>
<protein>
    <submittedName>
        <fullName evidence="5">Cellulase family glycosylhydrolase</fullName>
    </submittedName>
</protein>
<keyword evidence="1 3" id="KW-0378">Hydrolase</keyword>
<evidence type="ECO:0000259" key="4">
    <source>
        <dbReference type="Pfam" id="PF00150"/>
    </source>
</evidence>
<feature type="domain" description="Glycoside hydrolase family 5" evidence="4">
    <location>
        <begin position="68"/>
        <end position="284"/>
    </location>
</feature>
<accession>A0ABT8A6B5</accession>
<dbReference type="Gene3D" id="3.20.20.80">
    <property type="entry name" value="Glycosidases"/>
    <property type="match status" value="1"/>
</dbReference>
<sequence>MAGIARRRLMAAPAGLALARPRRAAAQAFAPIRVRIAGLQLGANLERWFAISRDNHPRRLGRAWWRDFRAAGFDHVRMFIPEVGKTGAGMEIPGLFAEAVQDAQAAGLTILLGLADFYYQSNPWQAQDWAALRARADFLAARCDPATVVLAALNEPVFDDTPSWLPVRDRLLGVLRHAAPDHLLMWGGREWCSVGSLLECTPPADPGTMAEVHDYQGGDTAAVTARFAPAAAWRDRHGLPVVVAELGGALGHETDREAFAADLAQSLPALRQLGLPATLWSYSHGGWWRLQSGDEPVPRPGLLPGR</sequence>
<evidence type="ECO:0000313" key="5">
    <source>
        <dbReference type="EMBL" id="MDN3565236.1"/>
    </source>
</evidence>
<dbReference type="EMBL" id="JAUFPN010000142">
    <property type="protein sequence ID" value="MDN3565236.1"/>
    <property type="molecule type" value="Genomic_DNA"/>
</dbReference>
<dbReference type="RefSeq" id="WP_290317052.1">
    <property type="nucleotide sequence ID" value="NZ_JAUFPN010000142.1"/>
</dbReference>
<name>A0ABT8A6B5_9PROT</name>